<dbReference type="PANTHER" id="PTHR11394">
    <property type="entry name" value="TASTE RECEPTOR TYPE 2"/>
    <property type="match status" value="1"/>
</dbReference>
<feature type="transmembrane region" description="Helical" evidence="13">
    <location>
        <begin position="17"/>
        <end position="36"/>
    </location>
</feature>
<dbReference type="CDD" id="cd15024">
    <property type="entry name" value="7tm_TAS2R42"/>
    <property type="match status" value="1"/>
</dbReference>
<dbReference type="Proteomes" id="UP000010556">
    <property type="component" value="Unassembled WGS sequence"/>
</dbReference>
<evidence type="ECO:0000256" key="2">
    <source>
        <dbReference type="ARBA" id="ARBA00007376"/>
    </source>
</evidence>
<dbReference type="InterPro" id="IPR007960">
    <property type="entry name" value="TAS2R"/>
</dbReference>
<protein>
    <recommendedName>
        <fullName evidence="12">Taste receptor type 2</fullName>
    </recommendedName>
</protein>
<keyword evidence="9 12" id="KW-0675">Receptor</keyword>
<evidence type="ECO:0000256" key="5">
    <source>
        <dbReference type="ARBA" id="ARBA00022692"/>
    </source>
</evidence>
<sequence length="324" mass="36637">MPSGAESLFLVAAMGEFIAGMLGNGFIVLVNCIDWVKSQKLSAADCILTSLALSRITLLWISLADSFLMVLWPHFYAIDKLAKLIGILWILCNHLATWFATCLSIFYFFKIANFSHPCFAWLRWRIGKVLLVLLLGSLFFLSLKLVLIDSFNGFWIKVYNIHERNSTWTPGVSETLYLNSLIVSNFIYLIPFLLSLSSLLLLSLSLMRHTRNVGTNSSSKDFRTEAHKKAMKIVLSFLLLFILHFSSFVLTGWCFLIVQKQHANLAVMLTWSIFPSGHSFILILGNSKLRQTALGLLWHLNCHLKKGEILASQTLPGLSIFQEN</sequence>
<evidence type="ECO:0000256" key="7">
    <source>
        <dbReference type="ARBA" id="ARBA00023040"/>
    </source>
</evidence>
<evidence type="ECO:0000256" key="10">
    <source>
        <dbReference type="ARBA" id="ARBA00023224"/>
    </source>
</evidence>
<feature type="transmembrane region" description="Helical" evidence="13">
    <location>
        <begin position="130"/>
        <end position="156"/>
    </location>
</feature>
<name>L5M3D8_MYODS</name>
<dbReference type="eggNOG" id="ENOG502T6V1">
    <property type="taxonomic scope" value="Eukaryota"/>
</dbReference>
<keyword evidence="7 12" id="KW-0297">G-protein coupled receptor</keyword>
<comment type="similarity">
    <text evidence="2 11">Belongs to the G-protein coupled receptor T2R family.</text>
</comment>
<dbReference type="EMBL" id="KB104912">
    <property type="protein sequence ID" value="ELK32891.1"/>
    <property type="molecule type" value="Genomic_DNA"/>
</dbReference>
<dbReference type="SUPFAM" id="SSF81321">
    <property type="entry name" value="Family A G protein-coupled receptor-like"/>
    <property type="match status" value="1"/>
</dbReference>
<evidence type="ECO:0000256" key="6">
    <source>
        <dbReference type="ARBA" id="ARBA00022989"/>
    </source>
</evidence>
<accession>L5M3D8</accession>
<keyword evidence="5 12" id="KW-0812">Transmembrane</keyword>
<comment type="subcellular location">
    <subcellularLocation>
        <location evidence="1 12">Membrane</location>
        <topology evidence="1 12">Multi-pass membrane protein</topology>
    </subcellularLocation>
</comment>
<evidence type="ECO:0000256" key="12">
    <source>
        <dbReference type="RuleBase" id="RU004424"/>
    </source>
</evidence>
<evidence type="ECO:0000256" key="4">
    <source>
        <dbReference type="ARBA" id="ARBA00022606"/>
    </source>
</evidence>
<keyword evidence="15" id="KW-1185">Reference proteome</keyword>
<keyword evidence="4 12" id="KW-0716">Sensory transduction</keyword>
<evidence type="ECO:0000313" key="15">
    <source>
        <dbReference type="Proteomes" id="UP000010556"/>
    </source>
</evidence>
<dbReference type="PANTHER" id="PTHR11394:SF78">
    <property type="entry name" value="TASTE RECEPTOR TYPE 2"/>
    <property type="match status" value="1"/>
</dbReference>
<evidence type="ECO:0000313" key="14">
    <source>
        <dbReference type="EMBL" id="ELK32891.1"/>
    </source>
</evidence>
<dbReference type="Gene3D" id="1.20.1070.10">
    <property type="entry name" value="Rhodopsin 7-helix transmembrane proteins"/>
    <property type="match status" value="1"/>
</dbReference>
<keyword evidence="6 13" id="KW-1133">Transmembrane helix</keyword>
<feature type="transmembrane region" description="Helical" evidence="13">
    <location>
        <begin position="264"/>
        <end position="284"/>
    </location>
</feature>
<dbReference type="GO" id="GO:0033038">
    <property type="term" value="F:bitter taste receptor activity"/>
    <property type="evidence" value="ECO:0007669"/>
    <property type="project" value="InterPro"/>
</dbReference>
<feature type="transmembrane region" description="Helical" evidence="13">
    <location>
        <begin position="84"/>
        <end position="109"/>
    </location>
</feature>
<dbReference type="GO" id="GO:0016020">
    <property type="term" value="C:membrane"/>
    <property type="evidence" value="ECO:0007669"/>
    <property type="project" value="UniProtKB-SubCell"/>
</dbReference>
<feature type="transmembrane region" description="Helical" evidence="13">
    <location>
        <begin position="57"/>
        <end position="78"/>
    </location>
</feature>
<dbReference type="GO" id="GO:0004930">
    <property type="term" value="F:G protein-coupled receptor activity"/>
    <property type="evidence" value="ECO:0007669"/>
    <property type="project" value="UniProtKB-KW"/>
</dbReference>
<dbReference type="KEGG" id="myd:102770464"/>
<gene>
    <name evidence="14" type="ORF">MDA_GLEAN10007114</name>
</gene>
<dbReference type="Pfam" id="PF05296">
    <property type="entry name" value="TAS2R"/>
    <property type="match status" value="1"/>
</dbReference>
<feature type="transmembrane region" description="Helical" evidence="13">
    <location>
        <begin position="233"/>
        <end position="258"/>
    </location>
</feature>
<keyword evidence="8 12" id="KW-0472">Membrane</keyword>
<organism evidence="14 15">
    <name type="scientific">Myotis davidii</name>
    <name type="common">David's myotis</name>
    <dbReference type="NCBI Taxonomy" id="225400"/>
    <lineage>
        <taxon>Eukaryota</taxon>
        <taxon>Metazoa</taxon>
        <taxon>Chordata</taxon>
        <taxon>Craniata</taxon>
        <taxon>Vertebrata</taxon>
        <taxon>Euteleostomi</taxon>
        <taxon>Mammalia</taxon>
        <taxon>Eutheria</taxon>
        <taxon>Laurasiatheria</taxon>
        <taxon>Chiroptera</taxon>
        <taxon>Yangochiroptera</taxon>
        <taxon>Vespertilionidae</taxon>
        <taxon>Myotis</taxon>
    </lineage>
</organism>
<feature type="transmembrane region" description="Helical" evidence="13">
    <location>
        <begin position="176"/>
        <end position="202"/>
    </location>
</feature>
<dbReference type="AlphaFoldDB" id="L5M3D8"/>
<keyword evidence="10 12" id="KW-0807">Transducer</keyword>
<evidence type="ECO:0000256" key="9">
    <source>
        <dbReference type="ARBA" id="ARBA00023170"/>
    </source>
</evidence>
<reference evidence="15" key="1">
    <citation type="journal article" date="2013" name="Science">
        <title>Comparative analysis of bat genomes provides insight into the evolution of flight and immunity.</title>
        <authorList>
            <person name="Zhang G."/>
            <person name="Cowled C."/>
            <person name="Shi Z."/>
            <person name="Huang Z."/>
            <person name="Bishop-Lilly K.A."/>
            <person name="Fang X."/>
            <person name="Wynne J.W."/>
            <person name="Xiong Z."/>
            <person name="Baker M.L."/>
            <person name="Zhao W."/>
            <person name="Tachedjian M."/>
            <person name="Zhu Y."/>
            <person name="Zhou P."/>
            <person name="Jiang X."/>
            <person name="Ng J."/>
            <person name="Yang L."/>
            <person name="Wu L."/>
            <person name="Xiao J."/>
            <person name="Feng Y."/>
            <person name="Chen Y."/>
            <person name="Sun X."/>
            <person name="Zhang Y."/>
            <person name="Marsh G.A."/>
            <person name="Crameri G."/>
            <person name="Broder C.C."/>
            <person name="Frey K.G."/>
            <person name="Wang L.F."/>
            <person name="Wang J."/>
        </authorList>
    </citation>
    <scope>NUCLEOTIDE SEQUENCE [LARGE SCALE GENOMIC DNA]</scope>
</reference>
<dbReference type="OrthoDB" id="8876749at2759"/>
<evidence type="ECO:0000256" key="8">
    <source>
        <dbReference type="ARBA" id="ARBA00023136"/>
    </source>
</evidence>
<evidence type="ECO:0000256" key="11">
    <source>
        <dbReference type="RuleBase" id="RU004423"/>
    </source>
</evidence>
<keyword evidence="3 12" id="KW-0919">Taste</keyword>
<proteinExistence type="inferred from homology"/>
<evidence type="ECO:0000256" key="13">
    <source>
        <dbReference type="SAM" id="Phobius"/>
    </source>
</evidence>
<evidence type="ECO:0000256" key="1">
    <source>
        <dbReference type="ARBA" id="ARBA00004141"/>
    </source>
</evidence>
<dbReference type="FunFam" id="1.20.1070.10:FF:000042">
    <property type="entry name" value="Taste receptor type 2 member 7"/>
    <property type="match status" value="1"/>
</dbReference>
<evidence type="ECO:0000256" key="3">
    <source>
        <dbReference type="ARBA" id="ARBA00022480"/>
    </source>
</evidence>